<evidence type="ECO:0000313" key="3">
    <source>
        <dbReference type="Proteomes" id="UP000636709"/>
    </source>
</evidence>
<accession>A0A835C0F7</accession>
<reference evidence="2" key="1">
    <citation type="submission" date="2020-07" db="EMBL/GenBank/DDBJ databases">
        <title>Genome sequence and genetic diversity analysis of an under-domesticated orphan crop, white fonio (Digitaria exilis).</title>
        <authorList>
            <person name="Bennetzen J.L."/>
            <person name="Chen S."/>
            <person name="Ma X."/>
            <person name="Wang X."/>
            <person name="Yssel A.E.J."/>
            <person name="Chaluvadi S.R."/>
            <person name="Johnson M."/>
            <person name="Gangashetty P."/>
            <person name="Hamidou F."/>
            <person name="Sanogo M.D."/>
            <person name="Zwaenepoel A."/>
            <person name="Wallace J."/>
            <person name="Van De Peer Y."/>
            <person name="Van Deynze A."/>
        </authorList>
    </citation>
    <scope>NUCLEOTIDE SEQUENCE</scope>
    <source>
        <tissue evidence="2">Leaves</tissue>
    </source>
</reference>
<comment type="caution">
    <text evidence="2">The sequence shown here is derived from an EMBL/GenBank/DDBJ whole genome shotgun (WGS) entry which is preliminary data.</text>
</comment>
<feature type="region of interest" description="Disordered" evidence="1">
    <location>
        <begin position="1"/>
        <end position="47"/>
    </location>
</feature>
<dbReference type="Proteomes" id="UP000636709">
    <property type="component" value="Unassembled WGS sequence"/>
</dbReference>
<evidence type="ECO:0000256" key="1">
    <source>
        <dbReference type="SAM" id="MobiDB-lite"/>
    </source>
</evidence>
<name>A0A835C0F7_9POAL</name>
<keyword evidence="3" id="KW-1185">Reference proteome</keyword>
<protein>
    <submittedName>
        <fullName evidence="2">Uncharacterized protein</fullName>
    </submittedName>
</protein>
<proteinExistence type="predicted"/>
<feature type="compositionally biased region" description="Polar residues" evidence="1">
    <location>
        <begin position="30"/>
        <end position="39"/>
    </location>
</feature>
<dbReference type="AlphaFoldDB" id="A0A835C0F7"/>
<dbReference type="EMBL" id="JACEFO010001741">
    <property type="protein sequence ID" value="KAF8713459.1"/>
    <property type="molecule type" value="Genomic_DNA"/>
</dbReference>
<feature type="compositionally biased region" description="Basic residues" evidence="1">
    <location>
        <begin position="1"/>
        <end position="13"/>
    </location>
</feature>
<evidence type="ECO:0000313" key="2">
    <source>
        <dbReference type="EMBL" id="KAF8713459.1"/>
    </source>
</evidence>
<organism evidence="2 3">
    <name type="scientific">Digitaria exilis</name>
    <dbReference type="NCBI Taxonomy" id="1010633"/>
    <lineage>
        <taxon>Eukaryota</taxon>
        <taxon>Viridiplantae</taxon>
        <taxon>Streptophyta</taxon>
        <taxon>Embryophyta</taxon>
        <taxon>Tracheophyta</taxon>
        <taxon>Spermatophyta</taxon>
        <taxon>Magnoliopsida</taxon>
        <taxon>Liliopsida</taxon>
        <taxon>Poales</taxon>
        <taxon>Poaceae</taxon>
        <taxon>PACMAD clade</taxon>
        <taxon>Panicoideae</taxon>
        <taxon>Panicodae</taxon>
        <taxon>Paniceae</taxon>
        <taxon>Anthephorinae</taxon>
        <taxon>Digitaria</taxon>
    </lineage>
</organism>
<sequence>MVARSSHSHRSVRRLPFPPSHPLMAVPQRENCSPRSGMTSDPRRRGISRRAAALPQALVAGAPPPRACCSSRWLRMVKHKSKRCLVTPVHWLL</sequence>
<gene>
    <name evidence="2" type="ORF">HU200_028234</name>
</gene>